<proteinExistence type="predicted"/>
<reference evidence="1" key="1">
    <citation type="journal article" date="2014" name="Int. J. Syst. Evol. Microbiol.">
        <title>Complete genome sequence of Corynebacterium casei LMG S-19264T (=DSM 44701T), isolated from a smear-ripened cheese.</title>
        <authorList>
            <consortium name="US DOE Joint Genome Institute (JGI-PGF)"/>
            <person name="Walter F."/>
            <person name="Albersmeier A."/>
            <person name="Kalinowski J."/>
            <person name="Ruckert C."/>
        </authorList>
    </citation>
    <scope>NUCLEOTIDE SEQUENCE</scope>
    <source>
        <strain evidence="1">CGMCC 1.12827</strain>
    </source>
</reference>
<evidence type="ECO:0008006" key="3">
    <source>
        <dbReference type="Google" id="ProtNLM"/>
    </source>
</evidence>
<keyword evidence="2" id="KW-1185">Reference proteome</keyword>
<dbReference type="Proteomes" id="UP000621454">
    <property type="component" value="Unassembled WGS sequence"/>
</dbReference>
<evidence type="ECO:0000313" key="1">
    <source>
        <dbReference type="EMBL" id="GGB17948.1"/>
    </source>
</evidence>
<gene>
    <name evidence="1" type="ORF">GCM10011489_02550</name>
</gene>
<accession>A0A916SU11</accession>
<dbReference type="RefSeq" id="WP_229742061.1">
    <property type="nucleotide sequence ID" value="NZ_BMGC01000001.1"/>
</dbReference>
<evidence type="ECO:0000313" key="2">
    <source>
        <dbReference type="Proteomes" id="UP000621454"/>
    </source>
</evidence>
<sequence length="292" mass="32221">MTLYCYQSMWAMEDLPRHGPEWSLDEKVSRIADAGYDGLAVDLGARKRPAADALAPLVGAHGLRSAVLVFAGSDADIADAIGYCRTIGADWMICCAKLFDFDVAAMSATVQRWHRMCADAGITFELETHRNTLTGDIRFTQMLLGALDPEIRLAADLSHYVCAHEIPDPPDNSYEELIASILERAGSVQGRIATRAQVQVPLDNPMGAIWIDTFRRWWAQGFEAILTHDRSAPLRFLTELGTTPYAITDHDGQQISDRWSESLTLMAWAREIAADVQAHSRPDRTSTGSTVA</sequence>
<organism evidence="1 2">
    <name type="scientific">Gordonia jinhuaensis</name>
    <dbReference type="NCBI Taxonomy" id="1517702"/>
    <lineage>
        <taxon>Bacteria</taxon>
        <taxon>Bacillati</taxon>
        <taxon>Actinomycetota</taxon>
        <taxon>Actinomycetes</taxon>
        <taxon>Mycobacteriales</taxon>
        <taxon>Gordoniaceae</taxon>
        <taxon>Gordonia</taxon>
    </lineage>
</organism>
<dbReference type="InterPro" id="IPR036237">
    <property type="entry name" value="Xyl_isomerase-like_sf"/>
</dbReference>
<reference evidence="1" key="2">
    <citation type="submission" date="2020-09" db="EMBL/GenBank/DDBJ databases">
        <authorList>
            <person name="Sun Q."/>
            <person name="Zhou Y."/>
        </authorList>
    </citation>
    <scope>NUCLEOTIDE SEQUENCE</scope>
    <source>
        <strain evidence="1">CGMCC 1.12827</strain>
    </source>
</reference>
<comment type="caution">
    <text evidence="1">The sequence shown here is derived from an EMBL/GenBank/DDBJ whole genome shotgun (WGS) entry which is preliminary data.</text>
</comment>
<dbReference type="EMBL" id="BMGC01000001">
    <property type="protein sequence ID" value="GGB17948.1"/>
    <property type="molecule type" value="Genomic_DNA"/>
</dbReference>
<dbReference type="AlphaFoldDB" id="A0A916SU11"/>
<dbReference type="SUPFAM" id="SSF51658">
    <property type="entry name" value="Xylose isomerase-like"/>
    <property type="match status" value="1"/>
</dbReference>
<dbReference type="Gene3D" id="3.20.20.150">
    <property type="entry name" value="Divalent-metal-dependent TIM barrel enzymes"/>
    <property type="match status" value="1"/>
</dbReference>
<name>A0A916SU11_9ACTN</name>
<protein>
    <recommendedName>
        <fullName evidence="3">Sugar phosphate isomerase/epimerase</fullName>
    </recommendedName>
</protein>